<evidence type="ECO:0000313" key="1">
    <source>
        <dbReference type="EMBL" id="KIO01518.1"/>
    </source>
</evidence>
<dbReference type="Proteomes" id="UP000054217">
    <property type="component" value="Unassembled WGS sequence"/>
</dbReference>
<dbReference type="AlphaFoldDB" id="A0A0C3IXE3"/>
<reference evidence="1 2" key="1">
    <citation type="submission" date="2014-04" db="EMBL/GenBank/DDBJ databases">
        <authorList>
            <consortium name="DOE Joint Genome Institute"/>
            <person name="Kuo A."/>
            <person name="Kohler A."/>
            <person name="Costa M.D."/>
            <person name="Nagy L.G."/>
            <person name="Floudas D."/>
            <person name="Copeland A."/>
            <person name="Barry K.W."/>
            <person name="Cichocki N."/>
            <person name="Veneault-Fourrey C."/>
            <person name="LaButti K."/>
            <person name="Lindquist E.A."/>
            <person name="Lipzen A."/>
            <person name="Lundell T."/>
            <person name="Morin E."/>
            <person name="Murat C."/>
            <person name="Sun H."/>
            <person name="Tunlid A."/>
            <person name="Henrissat B."/>
            <person name="Grigoriev I.V."/>
            <person name="Hibbett D.S."/>
            <person name="Martin F."/>
            <person name="Nordberg H.P."/>
            <person name="Cantor M.N."/>
            <person name="Hua S.X."/>
        </authorList>
    </citation>
    <scope>NUCLEOTIDE SEQUENCE [LARGE SCALE GENOMIC DNA]</scope>
    <source>
        <strain evidence="1 2">Marx 270</strain>
    </source>
</reference>
<keyword evidence="2" id="KW-1185">Reference proteome</keyword>
<feature type="non-terminal residue" evidence="1">
    <location>
        <position position="1"/>
    </location>
</feature>
<organism evidence="1 2">
    <name type="scientific">Pisolithus tinctorius Marx 270</name>
    <dbReference type="NCBI Taxonomy" id="870435"/>
    <lineage>
        <taxon>Eukaryota</taxon>
        <taxon>Fungi</taxon>
        <taxon>Dikarya</taxon>
        <taxon>Basidiomycota</taxon>
        <taxon>Agaricomycotina</taxon>
        <taxon>Agaricomycetes</taxon>
        <taxon>Agaricomycetidae</taxon>
        <taxon>Boletales</taxon>
        <taxon>Sclerodermatineae</taxon>
        <taxon>Pisolithaceae</taxon>
        <taxon>Pisolithus</taxon>
    </lineage>
</organism>
<dbReference type="HOGENOM" id="CLU_200119_0_0_1"/>
<proteinExistence type="predicted"/>
<dbReference type="OrthoDB" id="2662182at2759"/>
<sequence length="70" mass="7983">DLGPISWLLGMKVTQNREAHCHTPKVFIPHFDSHHTISLSQQSYIKAILMKYNLADCKPATVPMDPRIKL</sequence>
<dbReference type="EMBL" id="KN831987">
    <property type="protein sequence ID" value="KIO01518.1"/>
    <property type="molecule type" value="Genomic_DNA"/>
</dbReference>
<evidence type="ECO:0008006" key="3">
    <source>
        <dbReference type="Google" id="ProtNLM"/>
    </source>
</evidence>
<protein>
    <recommendedName>
        <fullName evidence="3">Reverse transcriptase Ty1/copia-type domain-containing protein</fullName>
    </recommendedName>
</protein>
<reference evidence="2" key="2">
    <citation type="submission" date="2015-01" db="EMBL/GenBank/DDBJ databases">
        <title>Evolutionary Origins and Diversification of the Mycorrhizal Mutualists.</title>
        <authorList>
            <consortium name="DOE Joint Genome Institute"/>
            <consortium name="Mycorrhizal Genomics Consortium"/>
            <person name="Kohler A."/>
            <person name="Kuo A."/>
            <person name="Nagy L.G."/>
            <person name="Floudas D."/>
            <person name="Copeland A."/>
            <person name="Barry K.W."/>
            <person name="Cichocki N."/>
            <person name="Veneault-Fourrey C."/>
            <person name="LaButti K."/>
            <person name="Lindquist E.A."/>
            <person name="Lipzen A."/>
            <person name="Lundell T."/>
            <person name="Morin E."/>
            <person name="Murat C."/>
            <person name="Riley R."/>
            <person name="Ohm R."/>
            <person name="Sun H."/>
            <person name="Tunlid A."/>
            <person name="Henrissat B."/>
            <person name="Grigoriev I.V."/>
            <person name="Hibbett D.S."/>
            <person name="Martin F."/>
        </authorList>
    </citation>
    <scope>NUCLEOTIDE SEQUENCE [LARGE SCALE GENOMIC DNA]</scope>
    <source>
        <strain evidence="2">Marx 270</strain>
    </source>
</reference>
<accession>A0A0C3IXE3</accession>
<dbReference type="STRING" id="870435.A0A0C3IXE3"/>
<gene>
    <name evidence="1" type="ORF">M404DRAFT_88739</name>
</gene>
<evidence type="ECO:0000313" key="2">
    <source>
        <dbReference type="Proteomes" id="UP000054217"/>
    </source>
</evidence>
<name>A0A0C3IXE3_PISTI</name>
<dbReference type="InParanoid" id="A0A0C3IXE3"/>
<feature type="non-terminal residue" evidence="1">
    <location>
        <position position="70"/>
    </location>
</feature>